<feature type="domain" description="F-box" evidence="2">
    <location>
        <begin position="30"/>
        <end position="78"/>
    </location>
</feature>
<proteinExistence type="predicted"/>
<organism evidence="3 4">
    <name type="scientific">Cannabis sativa</name>
    <name type="common">Hemp</name>
    <name type="synonym">Marijuana</name>
    <dbReference type="NCBI Taxonomy" id="3483"/>
    <lineage>
        <taxon>Eukaryota</taxon>
        <taxon>Viridiplantae</taxon>
        <taxon>Streptophyta</taxon>
        <taxon>Embryophyta</taxon>
        <taxon>Tracheophyta</taxon>
        <taxon>Spermatophyta</taxon>
        <taxon>Magnoliopsida</taxon>
        <taxon>eudicotyledons</taxon>
        <taxon>Gunneridae</taxon>
        <taxon>Pentapetalae</taxon>
        <taxon>rosids</taxon>
        <taxon>fabids</taxon>
        <taxon>Rosales</taxon>
        <taxon>Cannabaceae</taxon>
        <taxon>Cannabis</taxon>
    </lineage>
</organism>
<dbReference type="PANTHER" id="PTHR34145">
    <property type="entry name" value="OS02G0105600 PROTEIN"/>
    <property type="match status" value="1"/>
</dbReference>
<dbReference type="Pfam" id="PF00646">
    <property type="entry name" value="F-box"/>
    <property type="match status" value="1"/>
</dbReference>
<reference evidence="3" key="2">
    <citation type="submission" date="2021-03" db="UniProtKB">
        <authorList>
            <consortium name="EnsemblPlants"/>
        </authorList>
    </citation>
    <scope>IDENTIFICATION</scope>
</reference>
<sequence length="488" mass="56303">MAKKSVEENDLLPARKRVKATSSSNKAEDEDRISKLPDAIILHILSFLPSKDLVPTSLLSKRWKLMWYSVPTLSFLDTKHARLPWHYDRFCDYVDTSLERRKRGMFFMGDSVITSFKLQIHSYARSIAHRIDKWFAFAVQNKVKKISLSFSKETEWNRDLRCFDYYYYCLPKTLVVNAMHLTILELGKVELNSRYSFSFPCLESLSMDLVRLADNDVLDKLLLGSPSLEKFRLDCCSLRTDHQLNINSFSLKFLQIQLTKDIVEQIRVANLESLELFGVYFGTINRSVCKTIRNLSLNCDWGPEESSSLEYLISNLPLLENLTLSNWYGLGMNHIKISSKQLKRFELNNPFTDEMTVVIESAPKLESFCYTGNIKFSISMVESSNLLNGTFIILDRQGNYDGNWFIGLMNFFLNLKCCWNTISLDVDSVEALLVPESLKNICRSPLVNWEHLRVVTECKPEMESDLRDALMWVSPSLKTLSIANKGIL</sequence>
<dbReference type="InterPro" id="IPR001810">
    <property type="entry name" value="F-box_dom"/>
</dbReference>
<evidence type="ECO:0000259" key="2">
    <source>
        <dbReference type="PROSITE" id="PS50181"/>
    </source>
</evidence>
<protein>
    <recommendedName>
        <fullName evidence="2">F-box domain-containing protein</fullName>
    </recommendedName>
</protein>
<dbReference type="InterPro" id="IPR036047">
    <property type="entry name" value="F-box-like_dom_sf"/>
</dbReference>
<dbReference type="EMBL" id="UZAU01000246">
    <property type="status" value="NOT_ANNOTATED_CDS"/>
    <property type="molecule type" value="Genomic_DNA"/>
</dbReference>
<dbReference type="Gene3D" id="1.20.1280.50">
    <property type="match status" value="1"/>
</dbReference>
<dbReference type="SUPFAM" id="SSF81383">
    <property type="entry name" value="F-box domain"/>
    <property type="match status" value="1"/>
</dbReference>
<dbReference type="AlphaFoldDB" id="A0A803QX19"/>
<dbReference type="InterPro" id="IPR055411">
    <property type="entry name" value="LRR_FXL15/At3g58940/PEG3-like"/>
</dbReference>
<dbReference type="Proteomes" id="UP000596661">
    <property type="component" value="Chromosome 3"/>
</dbReference>
<dbReference type="Pfam" id="PF24758">
    <property type="entry name" value="LRR_At5g56370"/>
    <property type="match status" value="1"/>
</dbReference>
<dbReference type="Gene3D" id="3.80.10.10">
    <property type="entry name" value="Ribonuclease Inhibitor"/>
    <property type="match status" value="1"/>
</dbReference>
<accession>A0A803QX19</accession>
<name>A0A803QX19_CANSA</name>
<dbReference type="InterPro" id="IPR032675">
    <property type="entry name" value="LRR_dom_sf"/>
</dbReference>
<dbReference type="InterPro" id="IPR053772">
    <property type="entry name" value="At1g61320/At1g61330-like"/>
</dbReference>
<dbReference type="Gramene" id="novel_model_2448_5bd9a17a">
    <property type="protein sequence ID" value="cds.novel_model_2448_5bd9a17a"/>
    <property type="gene ID" value="novel_gene_1308_5bd9a17a"/>
</dbReference>
<dbReference type="InterPro" id="IPR053781">
    <property type="entry name" value="F-box_AtFBL13-like"/>
</dbReference>
<evidence type="ECO:0000313" key="4">
    <source>
        <dbReference type="Proteomes" id="UP000596661"/>
    </source>
</evidence>
<dbReference type="SUPFAM" id="SSF52047">
    <property type="entry name" value="RNI-like"/>
    <property type="match status" value="1"/>
</dbReference>
<dbReference type="PANTHER" id="PTHR34145:SF68">
    <property type="entry name" value="FBD DOMAIN-CONTAINING PROTEIN"/>
    <property type="match status" value="1"/>
</dbReference>
<reference evidence="3" key="1">
    <citation type="submission" date="2018-11" db="EMBL/GenBank/DDBJ databases">
        <authorList>
            <person name="Grassa J C."/>
        </authorList>
    </citation>
    <scope>NUCLEOTIDE SEQUENCE [LARGE SCALE GENOMIC DNA]</scope>
</reference>
<dbReference type="PROSITE" id="PS50181">
    <property type="entry name" value="FBOX"/>
    <property type="match status" value="1"/>
</dbReference>
<gene>
    <name evidence="3" type="primary">LOC115709189</name>
</gene>
<feature type="region of interest" description="Disordered" evidence="1">
    <location>
        <begin position="1"/>
        <end position="30"/>
    </location>
</feature>
<evidence type="ECO:0000313" key="3">
    <source>
        <dbReference type="EnsemblPlants" id="cds.novel_model_2448_5bd9a17a"/>
    </source>
</evidence>
<dbReference type="EnsemblPlants" id="novel_model_2448_5bd9a17a">
    <property type="protein sequence ID" value="cds.novel_model_2448_5bd9a17a"/>
    <property type="gene ID" value="novel_gene_1308_5bd9a17a"/>
</dbReference>
<evidence type="ECO:0000256" key="1">
    <source>
        <dbReference type="SAM" id="MobiDB-lite"/>
    </source>
</evidence>
<dbReference type="CDD" id="cd22160">
    <property type="entry name" value="F-box_AtFBL13-like"/>
    <property type="match status" value="1"/>
</dbReference>
<keyword evidence="4" id="KW-1185">Reference proteome</keyword>
<dbReference type="OMA" id="CYMENIP"/>
<dbReference type="SMART" id="SM00256">
    <property type="entry name" value="FBOX"/>
    <property type="match status" value="1"/>
</dbReference>